<reference evidence="1 2" key="1">
    <citation type="submission" date="2023-01" db="EMBL/GenBank/DDBJ databases">
        <title>Novel diversity within Roseofilum (Cyanobacteria; Desertifilaceae) from marine benthic mats with descriptions of four novel species.</title>
        <authorList>
            <person name="Wang Y."/>
            <person name="Berthold D.E."/>
            <person name="Hu J."/>
            <person name="Lefler F.W."/>
            <person name="Laughinghouse H.D. IV."/>
        </authorList>
    </citation>
    <scope>NUCLEOTIDE SEQUENCE [LARGE SCALE GENOMIC DNA]</scope>
    <source>
        <strain evidence="1 2">BLCC-M143</strain>
    </source>
</reference>
<dbReference type="Pfam" id="PF22541">
    <property type="entry name" value="DUF7005"/>
    <property type="match status" value="1"/>
</dbReference>
<dbReference type="Proteomes" id="UP001232992">
    <property type="component" value="Unassembled WGS sequence"/>
</dbReference>
<dbReference type="InterPro" id="IPR054274">
    <property type="entry name" value="DUF7005"/>
</dbReference>
<gene>
    <name evidence="1" type="ORF">PMH09_14305</name>
</gene>
<accession>A0ABT7C0T6</accession>
<organism evidence="1 2">
    <name type="scientific">Roseofilum casamattae BLCC-M143</name>
    <dbReference type="NCBI Taxonomy" id="3022442"/>
    <lineage>
        <taxon>Bacteria</taxon>
        <taxon>Bacillati</taxon>
        <taxon>Cyanobacteriota</taxon>
        <taxon>Cyanophyceae</taxon>
        <taxon>Desertifilales</taxon>
        <taxon>Desertifilaceae</taxon>
        <taxon>Roseofilum</taxon>
        <taxon>Roseofilum casamattae</taxon>
    </lineage>
</organism>
<evidence type="ECO:0000313" key="1">
    <source>
        <dbReference type="EMBL" id="MDJ1184354.1"/>
    </source>
</evidence>
<dbReference type="EMBL" id="JAQOSQ010000014">
    <property type="protein sequence ID" value="MDJ1184354.1"/>
    <property type="molecule type" value="Genomic_DNA"/>
</dbReference>
<sequence>MLEFAFWNNAIAGVLNISFMSIQSRTKVLQSYGASPSEIAELLTYNETIFDRSQINESLSFPLEPESHLATWEDYLKESERSGVFPTLKSKLIQWQFPIAVGMSERANYRAATRKGKATDGMPEATGLVLQEPNNLQLEIYESLAGKIPVLTVGCRSDFAAIIQALTQRNEPQPIPDSMGAITIAGYNNWDRIRAYRHAWETEKSQPATELQWKLEFKRLTAQKDLYQDKFIVLSSGGYSGVSAAEMGMGEEEWLRVSHQIRLAHECTHYFTRRLLGAMHNNLMDELMADYQGIVAGNNGEYRADWFLRFLGMENFPEYRDGGRLQNYRGNPELSDGAFRILQGLVKDAAENLEQFQVNRAEALSTPAGQCRLLIALSQLTLEDIAHSQDNCLSSIVYSCA</sequence>
<dbReference type="RefSeq" id="WP_283759007.1">
    <property type="nucleotide sequence ID" value="NZ_JAQOSQ010000014.1"/>
</dbReference>
<comment type="caution">
    <text evidence="1">The sequence shown here is derived from an EMBL/GenBank/DDBJ whole genome shotgun (WGS) entry which is preliminary data.</text>
</comment>
<protein>
    <submittedName>
        <fullName evidence="1">Uncharacterized protein</fullName>
    </submittedName>
</protein>
<evidence type="ECO:0000313" key="2">
    <source>
        <dbReference type="Proteomes" id="UP001232992"/>
    </source>
</evidence>
<name>A0ABT7C0T6_9CYAN</name>
<proteinExistence type="predicted"/>
<keyword evidence="2" id="KW-1185">Reference proteome</keyword>